<name>A0A921KC00_SPOPS</name>
<accession>A0A921KC00</accession>
<reference evidence="2" key="2">
    <citation type="submission" date="2021-09" db="EMBL/GenBank/DDBJ databases">
        <authorList>
            <person name="Gilroy R."/>
        </authorList>
    </citation>
    <scope>NUCLEOTIDE SEQUENCE</scope>
    <source>
        <strain evidence="2">CHK171-7178</strain>
    </source>
</reference>
<dbReference type="InterPro" id="IPR012577">
    <property type="entry name" value="NIPSNAP"/>
</dbReference>
<dbReference type="EMBL" id="DYWT01000015">
    <property type="protein sequence ID" value="HJF30343.1"/>
    <property type="molecule type" value="Genomic_DNA"/>
</dbReference>
<evidence type="ECO:0000313" key="3">
    <source>
        <dbReference type="Proteomes" id="UP000698173"/>
    </source>
</evidence>
<dbReference type="AlphaFoldDB" id="A0A921KC00"/>
<gene>
    <name evidence="2" type="ORF">K8V56_01025</name>
</gene>
<protein>
    <submittedName>
        <fullName evidence="2">NIPSNAP family protein</fullName>
    </submittedName>
</protein>
<dbReference type="Proteomes" id="UP000698173">
    <property type="component" value="Unassembled WGS sequence"/>
</dbReference>
<evidence type="ECO:0000259" key="1">
    <source>
        <dbReference type="Pfam" id="PF07978"/>
    </source>
</evidence>
<feature type="domain" description="NIPSNAP" evidence="1">
    <location>
        <begin position="8"/>
        <end position="81"/>
    </location>
</feature>
<comment type="caution">
    <text evidence="2">The sequence shown here is derived from an EMBL/GenBank/DDBJ whole genome shotgun (WGS) entry which is preliminary data.</text>
</comment>
<dbReference type="InterPro" id="IPR011008">
    <property type="entry name" value="Dimeric_a/b-barrel"/>
</dbReference>
<proteinExistence type="predicted"/>
<dbReference type="Pfam" id="PF07978">
    <property type="entry name" value="NIPSNAP"/>
    <property type="match status" value="1"/>
</dbReference>
<dbReference type="SUPFAM" id="SSF54909">
    <property type="entry name" value="Dimeric alpha+beta barrel"/>
    <property type="match status" value="1"/>
</dbReference>
<sequence>MFYRRKFYIVKNEFVAIFNAHFNENNLPNQIKHGARLTGRWMIPNDEDTTEIFAIWEYDSYEDYGEIEKSVRSDKAHVQRVQDWYDKHGGRDYVINNYLLEVRNEEIKTTLDK</sequence>
<reference evidence="2" key="1">
    <citation type="journal article" date="2021" name="PeerJ">
        <title>Extensive microbial diversity within the chicken gut microbiome revealed by metagenomics and culture.</title>
        <authorList>
            <person name="Gilroy R."/>
            <person name="Ravi A."/>
            <person name="Getino M."/>
            <person name="Pursley I."/>
            <person name="Horton D.L."/>
            <person name="Alikhan N.F."/>
            <person name="Baker D."/>
            <person name="Gharbi K."/>
            <person name="Hall N."/>
            <person name="Watson M."/>
            <person name="Adriaenssens E.M."/>
            <person name="Foster-Nyarko E."/>
            <person name="Jarju S."/>
            <person name="Secka A."/>
            <person name="Antonio M."/>
            <person name="Oren A."/>
            <person name="Chaudhuri R.R."/>
            <person name="La Ragione R."/>
            <person name="Hildebrand F."/>
            <person name="Pallen M.J."/>
        </authorList>
    </citation>
    <scope>NUCLEOTIDE SEQUENCE</scope>
    <source>
        <strain evidence="2">CHK171-7178</strain>
    </source>
</reference>
<dbReference type="Gene3D" id="3.30.70.100">
    <property type="match status" value="1"/>
</dbReference>
<evidence type="ECO:0000313" key="2">
    <source>
        <dbReference type="EMBL" id="HJF30343.1"/>
    </source>
</evidence>
<organism evidence="2 3">
    <name type="scientific">Sporosarcina psychrophila</name>
    <name type="common">Bacillus psychrophilus</name>
    <dbReference type="NCBI Taxonomy" id="1476"/>
    <lineage>
        <taxon>Bacteria</taxon>
        <taxon>Bacillati</taxon>
        <taxon>Bacillota</taxon>
        <taxon>Bacilli</taxon>
        <taxon>Bacillales</taxon>
        <taxon>Caryophanaceae</taxon>
        <taxon>Sporosarcina</taxon>
    </lineage>
</organism>